<dbReference type="Proteomes" id="UP000016223">
    <property type="component" value="Chromosome 2"/>
</dbReference>
<accession>T1XL80</accession>
<dbReference type="PATRIC" id="fig|1246301.3.peg.6570"/>
<dbReference type="HOGENOM" id="CLU_1371701_0_0_4"/>
<protein>
    <recommendedName>
        <fullName evidence="3">AraC family transcriptional regulator</fullName>
    </recommendedName>
</protein>
<proteinExistence type="predicted"/>
<dbReference type="KEGG" id="vpd:VAPA_2c10560"/>
<dbReference type="OrthoDB" id="8858023at2"/>
<evidence type="ECO:0000313" key="2">
    <source>
        <dbReference type="Proteomes" id="UP000016223"/>
    </source>
</evidence>
<dbReference type="EMBL" id="CP003912">
    <property type="protein sequence ID" value="AGU53612.1"/>
    <property type="molecule type" value="Genomic_DNA"/>
</dbReference>
<dbReference type="RefSeq" id="WP_021004438.1">
    <property type="nucleotide sequence ID" value="NC_022234.1"/>
</dbReference>
<evidence type="ECO:0000313" key="1">
    <source>
        <dbReference type="EMBL" id="AGU53612.1"/>
    </source>
</evidence>
<gene>
    <name evidence="1" type="ORF">VAPA_2c10560</name>
</gene>
<evidence type="ECO:0008006" key="3">
    <source>
        <dbReference type="Google" id="ProtNLM"/>
    </source>
</evidence>
<reference evidence="1 2" key="1">
    <citation type="submission" date="2012-10" db="EMBL/GenBank/DDBJ databases">
        <title>Genome sequence of Variovorax paradoxus B4.</title>
        <authorList>
            <person name="Schuldes J."/>
            <person name="Brandt U."/>
            <person name="Hiessl S."/>
            <person name="Wuebbeler J.H."/>
            <person name="Thuermer A."/>
            <person name="Steinbuechel A."/>
            <person name="Daniel R."/>
        </authorList>
    </citation>
    <scope>NUCLEOTIDE SEQUENCE [LARGE SCALE GENOMIC DNA]</scope>
    <source>
        <strain evidence="1 2">B4</strain>
    </source>
</reference>
<dbReference type="AlphaFoldDB" id="T1XL80"/>
<name>T1XL80_VARPD</name>
<sequence length="199" mass="21096">MQGAYGDLLGRYFELPSVPALVMLPAPKTPFVATRITCQPDQLGMKQEIPPEDAFVVTLHLVGVGHHELWVRGRPSVVRGYVPGAISIVDLRDEVASYLGSPLDALHFYVPRALVDAVTDAAGLARVSGIACPPGLVDPVMGSLGAAVLALLDGPRRASSAASEHLAIAICAHLVHRFGNTAKADAATSPTVRRLRRMH</sequence>
<organism evidence="1 2">
    <name type="scientific">Variovorax paradoxus B4</name>
    <dbReference type="NCBI Taxonomy" id="1246301"/>
    <lineage>
        <taxon>Bacteria</taxon>
        <taxon>Pseudomonadati</taxon>
        <taxon>Pseudomonadota</taxon>
        <taxon>Betaproteobacteria</taxon>
        <taxon>Burkholderiales</taxon>
        <taxon>Comamonadaceae</taxon>
        <taxon>Variovorax</taxon>
    </lineage>
</organism>